<dbReference type="EMBL" id="JBHFNR010000031">
    <property type="protein sequence ID" value="MFB2892315.1"/>
    <property type="molecule type" value="Genomic_DNA"/>
</dbReference>
<dbReference type="RefSeq" id="WP_413261987.1">
    <property type="nucleotide sequence ID" value="NZ_JBHFNR010000031.1"/>
</dbReference>
<evidence type="ECO:0000313" key="1">
    <source>
        <dbReference type="EMBL" id="MFB2892315.1"/>
    </source>
</evidence>
<sequence>MKKIQHSILTLLGFFTLAIGVLNYESKAISVETPISIRRVTVAEATGKAGRIPTLYLIPGYGLNISFINTQEIIEKVWLDNPQFVTLDVDGCLAGLSNKTCSQPGVTVIHLRRIEELNIPGLPQTNSTLLTVITSSKKERRIYTFRLIKGSEIPKYHTVEIVPSSEDVVPSRGLSLSPVVLSQVNWQTIENGVRAAVARRLLRQNSPLWYRIENFLLLLKSGSSTIEAASNAGISIELVRKLQDLGVKEQTINSSFLRQSTIRLYEKPVRFI</sequence>
<gene>
    <name evidence="1" type="ORF">ACE1CI_05150</name>
</gene>
<evidence type="ECO:0000313" key="2">
    <source>
        <dbReference type="Proteomes" id="UP001576784"/>
    </source>
</evidence>
<organism evidence="1 2">
    <name type="scientific">Floridaenema flaviceps BLCC-F50</name>
    <dbReference type="NCBI Taxonomy" id="3153642"/>
    <lineage>
        <taxon>Bacteria</taxon>
        <taxon>Bacillati</taxon>
        <taxon>Cyanobacteriota</taxon>
        <taxon>Cyanophyceae</taxon>
        <taxon>Oscillatoriophycideae</taxon>
        <taxon>Aerosakkonematales</taxon>
        <taxon>Aerosakkonemataceae</taxon>
        <taxon>Floridanema</taxon>
        <taxon>Floridanema flaviceps</taxon>
    </lineage>
</organism>
<keyword evidence="2" id="KW-1185">Reference proteome</keyword>
<accession>A0ABV4XKT6</accession>
<comment type="caution">
    <text evidence="1">The sequence shown here is derived from an EMBL/GenBank/DDBJ whole genome shotgun (WGS) entry which is preliminary data.</text>
</comment>
<name>A0ABV4XKT6_9CYAN</name>
<dbReference type="Proteomes" id="UP001576784">
    <property type="component" value="Unassembled WGS sequence"/>
</dbReference>
<reference evidence="1 2" key="1">
    <citation type="submission" date="2024-09" db="EMBL/GenBank/DDBJ databases">
        <title>Floridaenema gen nov. (Aerosakkonemataceae, Aerosakkonematales ord. nov., Cyanobacteria) from benthic tropical and subtropical fresh waters, with the description of four new species.</title>
        <authorList>
            <person name="Moretto J.A."/>
            <person name="Berthold D.E."/>
            <person name="Lefler F.W."/>
            <person name="Huang I.-S."/>
            <person name="Laughinghouse H. IV."/>
        </authorList>
    </citation>
    <scope>NUCLEOTIDE SEQUENCE [LARGE SCALE GENOMIC DNA]</scope>
    <source>
        <strain evidence="1 2">BLCC-F50</strain>
    </source>
</reference>
<protein>
    <submittedName>
        <fullName evidence="1">Uncharacterized protein</fullName>
    </submittedName>
</protein>
<proteinExistence type="predicted"/>